<dbReference type="RefSeq" id="WP_226371436.1">
    <property type="nucleotide sequence ID" value="NZ_JAGIKX010000026.1"/>
</dbReference>
<dbReference type="InterPro" id="IPR037493">
    <property type="entry name" value="ExoIII-like"/>
</dbReference>
<dbReference type="SUPFAM" id="SSF56219">
    <property type="entry name" value="DNase I-like"/>
    <property type="match status" value="1"/>
</dbReference>
<dbReference type="EMBL" id="JAGIKX010000026">
    <property type="protein sequence ID" value="MBP2258451.1"/>
    <property type="molecule type" value="Genomic_DNA"/>
</dbReference>
<keyword evidence="2" id="KW-0378">Hydrolase</keyword>
<proteinExistence type="predicted"/>
<evidence type="ECO:0000259" key="1">
    <source>
        <dbReference type="Pfam" id="PF03372"/>
    </source>
</evidence>
<protein>
    <submittedName>
        <fullName evidence="2">Exonuclease III</fullName>
    </submittedName>
</protein>
<dbReference type="PANTHER" id="PTHR43250:SF2">
    <property type="entry name" value="EXODEOXYRIBONUCLEASE III"/>
    <property type="match status" value="1"/>
</dbReference>
<dbReference type="GO" id="GO:0004527">
    <property type="term" value="F:exonuclease activity"/>
    <property type="evidence" value="ECO:0007669"/>
    <property type="project" value="UniProtKB-KW"/>
</dbReference>
<sequence length="239" mass="28038">MIHRLKVLTWNIRQGGKKAILQIVDSLKEHRADVIVLTEYKQNQTGAFLTSELRQAGWHHIQSSDPPNRENGILILSTYPLETCEVPFSNEHGSHRWNEVYLPTHHLFLLGVHVPNVNETYDKQFFWEQILEHSERRSGIRSIVAGDFNTARSDEKKRAPKKYSNFIMKMEANGWTDAWKQIHKDTLDYTWYSHKKNGFRLDYIFLSPDLSGRLTECCLSHHERIENFSDHSLLIAEIR</sequence>
<comment type="caution">
    <text evidence="2">The sequence shown here is derived from an EMBL/GenBank/DDBJ whole genome shotgun (WGS) entry which is preliminary data.</text>
</comment>
<gene>
    <name evidence="2" type="ORF">J2Z81_002434</name>
</gene>
<feature type="domain" description="Endonuclease/exonuclease/phosphatase" evidence="1">
    <location>
        <begin position="8"/>
        <end position="231"/>
    </location>
</feature>
<dbReference type="InterPro" id="IPR005135">
    <property type="entry name" value="Endo/exonuclease/phosphatase"/>
</dbReference>
<name>A0ABS4SBG1_9BACI</name>
<keyword evidence="2" id="KW-0269">Exonuclease</keyword>
<evidence type="ECO:0000313" key="2">
    <source>
        <dbReference type="EMBL" id="MBP2258451.1"/>
    </source>
</evidence>
<dbReference type="Pfam" id="PF03372">
    <property type="entry name" value="Exo_endo_phos"/>
    <property type="match status" value="1"/>
</dbReference>
<keyword evidence="3" id="KW-1185">Reference proteome</keyword>
<evidence type="ECO:0000313" key="3">
    <source>
        <dbReference type="Proteomes" id="UP001519294"/>
    </source>
</evidence>
<dbReference type="Gene3D" id="3.60.10.10">
    <property type="entry name" value="Endonuclease/exonuclease/phosphatase"/>
    <property type="match status" value="1"/>
</dbReference>
<dbReference type="InterPro" id="IPR036691">
    <property type="entry name" value="Endo/exonu/phosph_ase_sf"/>
</dbReference>
<organism evidence="2 3">
    <name type="scientific">Virgibacillus alimentarius</name>
    <dbReference type="NCBI Taxonomy" id="698769"/>
    <lineage>
        <taxon>Bacteria</taxon>
        <taxon>Bacillati</taxon>
        <taxon>Bacillota</taxon>
        <taxon>Bacilli</taxon>
        <taxon>Bacillales</taxon>
        <taxon>Bacillaceae</taxon>
        <taxon>Virgibacillus</taxon>
    </lineage>
</organism>
<reference evidence="2 3" key="1">
    <citation type="submission" date="2021-03" db="EMBL/GenBank/DDBJ databases">
        <title>Genomic Encyclopedia of Type Strains, Phase IV (KMG-IV): sequencing the most valuable type-strain genomes for metagenomic binning, comparative biology and taxonomic classification.</title>
        <authorList>
            <person name="Goeker M."/>
        </authorList>
    </citation>
    <scope>NUCLEOTIDE SEQUENCE [LARGE SCALE GENOMIC DNA]</scope>
    <source>
        <strain evidence="2 3">DSM 25790</strain>
    </source>
</reference>
<dbReference type="Proteomes" id="UP001519294">
    <property type="component" value="Unassembled WGS sequence"/>
</dbReference>
<keyword evidence="2" id="KW-0540">Nuclease</keyword>
<accession>A0ABS4SBG1</accession>
<dbReference type="PANTHER" id="PTHR43250">
    <property type="entry name" value="EXODEOXYRIBONUCLEASE III"/>
    <property type="match status" value="1"/>
</dbReference>